<organism evidence="2 3">
    <name type="scientific">Daejeonella lutea</name>
    <dbReference type="NCBI Taxonomy" id="572036"/>
    <lineage>
        <taxon>Bacteria</taxon>
        <taxon>Pseudomonadati</taxon>
        <taxon>Bacteroidota</taxon>
        <taxon>Sphingobacteriia</taxon>
        <taxon>Sphingobacteriales</taxon>
        <taxon>Sphingobacteriaceae</taxon>
        <taxon>Daejeonella</taxon>
    </lineage>
</organism>
<evidence type="ECO:0000256" key="1">
    <source>
        <dbReference type="SAM" id="Phobius"/>
    </source>
</evidence>
<protein>
    <submittedName>
        <fullName evidence="2">Uncharacterized protein</fullName>
    </submittedName>
</protein>
<keyword evidence="1" id="KW-1133">Transmembrane helix</keyword>
<feature type="transmembrane region" description="Helical" evidence="1">
    <location>
        <begin position="27"/>
        <end position="46"/>
    </location>
</feature>
<keyword evidence="1" id="KW-0472">Membrane</keyword>
<name>A0A1T5BUY6_9SPHI</name>
<keyword evidence="1" id="KW-0812">Transmembrane</keyword>
<proteinExistence type="predicted"/>
<evidence type="ECO:0000313" key="3">
    <source>
        <dbReference type="Proteomes" id="UP000189981"/>
    </source>
</evidence>
<feature type="transmembrane region" description="Helical" evidence="1">
    <location>
        <begin position="58"/>
        <end position="78"/>
    </location>
</feature>
<dbReference type="EMBL" id="FUYR01000001">
    <property type="protein sequence ID" value="SKB50951.1"/>
    <property type="molecule type" value="Genomic_DNA"/>
</dbReference>
<keyword evidence="3" id="KW-1185">Reference proteome</keyword>
<dbReference type="Proteomes" id="UP000189981">
    <property type="component" value="Unassembled WGS sequence"/>
</dbReference>
<evidence type="ECO:0000313" key="2">
    <source>
        <dbReference type="EMBL" id="SKB50951.1"/>
    </source>
</evidence>
<sequence>MCSIYAYFVYQSTFLLPNNMKNKAGKIIGFLIGFAGFLLFFKLVFLDRLTPEDELAPGVVMIAAAVSGVVLGYLGGLVQQNFIRHTEI</sequence>
<gene>
    <name evidence="2" type="ORF">SAMN05661099_1688</name>
</gene>
<accession>A0A1T5BUY6</accession>
<reference evidence="3" key="1">
    <citation type="submission" date="2017-02" db="EMBL/GenBank/DDBJ databases">
        <authorList>
            <person name="Varghese N."/>
            <person name="Submissions S."/>
        </authorList>
    </citation>
    <scope>NUCLEOTIDE SEQUENCE [LARGE SCALE GENOMIC DNA]</scope>
    <source>
        <strain evidence="3">DSM 22385</strain>
    </source>
</reference>
<dbReference type="AlphaFoldDB" id="A0A1T5BUY6"/>